<dbReference type="PRINTS" id="PR00313">
    <property type="entry name" value="CABNDNGRPT"/>
</dbReference>
<dbReference type="Gene3D" id="2.60.40.10">
    <property type="entry name" value="Immunoglobulins"/>
    <property type="match status" value="4"/>
</dbReference>
<organism evidence="7 8">
    <name type="scientific">Humisphaera borealis</name>
    <dbReference type="NCBI Taxonomy" id="2807512"/>
    <lineage>
        <taxon>Bacteria</taxon>
        <taxon>Pseudomonadati</taxon>
        <taxon>Planctomycetota</taxon>
        <taxon>Phycisphaerae</taxon>
        <taxon>Tepidisphaerales</taxon>
        <taxon>Tepidisphaeraceae</taxon>
        <taxon>Humisphaera</taxon>
    </lineage>
</organism>
<dbReference type="Proteomes" id="UP000593765">
    <property type="component" value="Chromosome"/>
</dbReference>
<accession>A0A7M2X0B4</accession>
<dbReference type="KEGG" id="hbs:IPV69_07625"/>
<protein>
    <submittedName>
        <fullName evidence="7">Choice-of-anchor D domain-containing protein</fullName>
    </submittedName>
</protein>
<keyword evidence="8" id="KW-1185">Reference proteome</keyword>
<dbReference type="Gene3D" id="2.150.10.10">
    <property type="entry name" value="Serralysin-like metalloprotease, C-terminal"/>
    <property type="match status" value="1"/>
</dbReference>
<dbReference type="Pfam" id="PF00353">
    <property type="entry name" value="HemolysinCabind"/>
    <property type="match status" value="3"/>
</dbReference>
<sequence length="1011" mass="102988">MHMFNRNASHAAKSFRQRSSRRPVASAVRAIIEQVECRQLFAALVINGTGNADTIVLNSSSFTLNGVTTSIAATTTSIQINGNAGADTITVAGVGSARTSVTVNGNAGTDSITIGTGNLDGVQKDVLVSGGALSDNDLLTVNDSARPVTGSDDPNSRVRVSSIEINNRAINFANVARVVVQQSGNPNFTNVNEVEAGVSVTLNGNGGNDFYEVGDNDLNPTGGVLDNIRGRLTLNAGANSGGIGDSFSFNNFLASSPSSFVMSNTQVTSPSSSAFRIDYSGFEGTSINLSAEAERFDASTRTTAADWLLGGGADVIFGTAAADTLTNDGTDPVEFHGGGGNDTLIGGDSADILFGDEGSDLLDGGFGDDRYGFANALASQVDTISDIDGINELDFSSMSQAVTVDLGSTVLATHTNRTVIAAPGTLMSNAFGGSGNDTIFGNGDANRLVGNGGSDNVSGLGGDDEIIGTSVQSSVGDLLFGGDGDDTLTTAGSLSKLFGGPGTDGLLGPGSGLFPNADPEIFVESDGGTVDDGSTVPEVANFTDFGTIAPGGSVSKTFTVFNDGDAPLITASLRVTDAAGSVTNRFSVTEGLSGVIQPGQWDSFTITFSTTVVGVADRFVHFSDNDSTEAPFDFAIRGTVQNGSPEVEVRGNNIVIADGDATASTTDFTDFGSVNTGVPLTRTFTVKNTGTAALSTSGLTVPAGFSIDSTDTLLASIPAGGSDTFKVKLNATAAGTFAGNLSFANNDSNENPYNFSIKGIVNAVAGGAPEVEVRGNNIVILDGDTTASTTDFTDFGSVNVGLPVTRTFTVKNTGTKALTTSGVTVPAGFVIDATDTLLASIPAGGQDTFKVKFSATSGGTFTGNISFANNDSNENPYNFAIKGIAKGPEIEVRGNNVVINDGDTLPSTTDFTDFGSAAKNISITRSFTVRNTGTVALTLSSLKFATIAGTASTAPFSLSGSFPTSVAAGGSATFSIKFLSLTAGTFDRMLSFTTNDASEGTFNFILRGKAV</sequence>
<dbReference type="InterPro" id="IPR013783">
    <property type="entry name" value="Ig-like_fold"/>
</dbReference>
<reference evidence="7 8" key="1">
    <citation type="submission" date="2020-10" db="EMBL/GenBank/DDBJ databases">
        <title>Wide distribution of Phycisphaera-like planctomycetes from WD2101 soil group in peatlands and genome analysis of the first cultivated representative.</title>
        <authorList>
            <person name="Dedysh S.N."/>
            <person name="Beletsky A.V."/>
            <person name="Ivanova A."/>
            <person name="Kulichevskaya I.S."/>
            <person name="Suzina N.E."/>
            <person name="Philippov D.A."/>
            <person name="Rakitin A.L."/>
            <person name="Mardanov A.V."/>
            <person name="Ravin N.V."/>
        </authorList>
    </citation>
    <scope>NUCLEOTIDE SEQUENCE [LARGE SCALE GENOMIC DNA]</scope>
    <source>
        <strain evidence="7 8">M1803</strain>
    </source>
</reference>
<dbReference type="Pfam" id="PF22544">
    <property type="entry name" value="HYDIN_VesB_CFA65-like_Ig"/>
    <property type="match status" value="4"/>
</dbReference>
<evidence type="ECO:0000256" key="1">
    <source>
        <dbReference type="ARBA" id="ARBA00004138"/>
    </source>
</evidence>
<dbReference type="SUPFAM" id="SSF51120">
    <property type="entry name" value="beta-Roll"/>
    <property type="match status" value="2"/>
</dbReference>
<dbReference type="GO" id="GO:0005737">
    <property type="term" value="C:cytoplasm"/>
    <property type="evidence" value="ECO:0007669"/>
    <property type="project" value="UniProtKB-SubCell"/>
</dbReference>
<keyword evidence="5" id="KW-0966">Cell projection</keyword>
<gene>
    <name evidence="7" type="ORF">IPV69_07625</name>
</gene>
<dbReference type="AlphaFoldDB" id="A0A7M2X0B4"/>
<evidence type="ECO:0000256" key="4">
    <source>
        <dbReference type="ARBA" id="ARBA00023069"/>
    </source>
</evidence>
<dbReference type="InterPro" id="IPR053879">
    <property type="entry name" value="HYDIN_VesB_CFA65-like_Ig"/>
</dbReference>
<evidence type="ECO:0000313" key="7">
    <source>
        <dbReference type="EMBL" id="QOV91217.1"/>
    </source>
</evidence>
<dbReference type="NCBIfam" id="NF012200">
    <property type="entry name" value="choice_anch_D"/>
    <property type="match status" value="4"/>
</dbReference>
<dbReference type="PROSITE" id="PS00330">
    <property type="entry name" value="HEMOLYSIN_CALCIUM"/>
    <property type="match status" value="1"/>
</dbReference>
<evidence type="ECO:0000256" key="3">
    <source>
        <dbReference type="ARBA" id="ARBA00022490"/>
    </source>
</evidence>
<feature type="domain" description="HYDIN/VesB/CFA65-like Ig-like" evidence="6">
    <location>
        <begin position="542"/>
        <end position="629"/>
    </location>
</feature>
<dbReference type="InterPro" id="IPR018511">
    <property type="entry name" value="Hemolysin-typ_Ca-bd_CS"/>
</dbReference>
<evidence type="ECO:0000256" key="2">
    <source>
        <dbReference type="ARBA" id="ARBA00004496"/>
    </source>
</evidence>
<keyword evidence="4" id="KW-0969">Cilium</keyword>
<evidence type="ECO:0000259" key="6">
    <source>
        <dbReference type="Pfam" id="PF22544"/>
    </source>
</evidence>
<evidence type="ECO:0000313" key="8">
    <source>
        <dbReference type="Proteomes" id="UP000593765"/>
    </source>
</evidence>
<feature type="domain" description="HYDIN/VesB/CFA65-like Ig-like" evidence="6">
    <location>
        <begin position="667"/>
        <end position="759"/>
    </location>
</feature>
<keyword evidence="3" id="KW-0963">Cytoplasm</keyword>
<dbReference type="PANTHER" id="PTHR37833:SF1">
    <property type="entry name" value="SIGNAL PEPTIDE PROTEIN"/>
    <property type="match status" value="1"/>
</dbReference>
<name>A0A7M2X0B4_9BACT</name>
<dbReference type="InterPro" id="IPR001343">
    <property type="entry name" value="Hemolysn_Ca-bd"/>
</dbReference>
<evidence type="ECO:0000256" key="5">
    <source>
        <dbReference type="ARBA" id="ARBA00023273"/>
    </source>
</evidence>
<feature type="domain" description="HYDIN/VesB/CFA65-like Ig-like" evidence="6">
    <location>
        <begin position="909"/>
        <end position="999"/>
    </location>
</feature>
<comment type="subcellular location">
    <subcellularLocation>
        <location evidence="1">Cell projection</location>
        <location evidence="1">Cilium</location>
    </subcellularLocation>
    <subcellularLocation>
        <location evidence="2">Cytoplasm</location>
    </subcellularLocation>
</comment>
<dbReference type="PANTHER" id="PTHR37833">
    <property type="entry name" value="LIPOPROTEIN-RELATED"/>
    <property type="match status" value="1"/>
</dbReference>
<proteinExistence type="predicted"/>
<feature type="domain" description="HYDIN/VesB/CFA65-like Ig-like" evidence="6">
    <location>
        <begin position="791"/>
        <end position="883"/>
    </location>
</feature>
<dbReference type="InterPro" id="IPR011049">
    <property type="entry name" value="Serralysin-like_metalloprot_C"/>
</dbReference>
<dbReference type="GO" id="GO:0005509">
    <property type="term" value="F:calcium ion binding"/>
    <property type="evidence" value="ECO:0007669"/>
    <property type="project" value="InterPro"/>
</dbReference>
<dbReference type="EMBL" id="CP063458">
    <property type="protein sequence ID" value="QOV91217.1"/>
    <property type="molecule type" value="Genomic_DNA"/>
</dbReference>